<feature type="region of interest" description="Disordered" evidence="1">
    <location>
        <begin position="57"/>
        <end position="110"/>
    </location>
</feature>
<proteinExistence type="predicted"/>
<reference evidence="2" key="1">
    <citation type="submission" date="2020-03" db="EMBL/GenBank/DDBJ databases">
        <authorList>
            <person name="Weist P."/>
        </authorList>
    </citation>
    <scope>NUCLEOTIDE SEQUENCE</scope>
</reference>
<evidence type="ECO:0000256" key="1">
    <source>
        <dbReference type="SAM" id="MobiDB-lite"/>
    </source>
</evidence>
<dbReference type="EMBL" id="CADEAL010001160">
    <property type="protein sequence ID" value="CAB1429685.1"/>
    <property type="molecule type" value="Genomic_DNA"/>
</dbReference>
<evidence type="ECO:0000313" key="2">
    <source>
        <dbReference type="EMBL" id="CAB1429685.1"/>
    </source>
</evidence>
<comment type="caution">
    <text evidence="2">The sequence shown here is derived from an EMBL/GenBank/DDBJ whole genome shotgun (WGS) entry which is preliminary data.</text>
</comment>
<dbReference type="Proteomes" id="UP001153269">
    <property type="component" value="Unassembled WGS sequence"/>
</dbReference>
<keyword evidence="3" id="KW-1185">Reference proteome</keyword>
<sequence length="110" mass="11951">MGLVPSQQPSRGTLNLMLLPRIRTCVCLVPRALTLVCHVLFACWFPGSRRLRLKDRLDSTVDTSGDESAPIGPGRRKPDTVQSRVPLPAENLQLFPEGPHSAAPQLLSGA</sequence>
<evidence type="ECO:0000313" key="3">
    <source>
        <dbReference type="Proteomes" id="UP001153269"/>
    </source>
</evidence>
<gene>
    <name evidence="2" type="ORF">PLEPLA_LOCUS17665</name>
</gene>
<accession>A0A9N7UF47</accession>
<dbReference type="AlphaFoldDB" id="A0A9N7UF47"/>
<protein>
    <submittedName>
        <fullName evidence="2">Uncharacterized protein</fullName>
    </submittedName>
</protein>
<organism evidence="2 3">
    <name type="scientific">Pleuronectes platessa</name>
    <name type="common">European plaice</name>
    <dbReference type="NCBI Taxonomy" id="8262"/>
    <lineage>
        <taxon>Eukaryota</taxon>
        <taxon>Metazoa</taxon>
        <taxon>Chordata</taxon>
        <taxon>Craniata</taxon>
        <taxon>Vertebrata</taxon>
        <taxon>Euteleostomi</taxon>
        <taxon>Actinopterygii</taxon>
        <taxon>Neopterygii</taxon>
        <taxon>Teleostei</taxon>
        <taxon>Neoteleostei</taxon>
        <taxon>Acanthomorphata</taxon>
        <taxon>Carangaria</taxon>
        <taxon>Pleuronectiformes</taxon>
        <taxon>Pleuronectoidei</taxon>
        <taxon>Pleuronectidae</taxon>
        <taxon>Pleuronectes</taxon>
    </lineage>
</organism>
<name>A0A9N7UF47_PLEPL</name>